<reference evidence="2 3" key="1">
    <citation type="submission" date="2019-05" db="EMBL/GenBank/DDBJ databases">
        <title>Another draft genome of Portunus trituberculatus and its Hox gene families provides insights of decapod evolution.</title>
        <authorList>
            <person name="Jeong J.-H."/>
            <person name="Song I."/>
            <person name="Kim S."/>
            <person name="Choi T."/>
            <person name="Kim D."/>
            <person name="Ryu S."/>
            <person name="Kim W."/>
        </authorList>
    </citation>
    <scope>NUCLEOTIDE SEQUENCE [LARGE SCALE GENOMIC DNA]</scope>
    <source>
        <tissue evidence="2">Muscle</tissue>
    </source>
</reference>
<evidence type="ECO:0000256" key="1">
    <source>
        <dbReference type="SAM" id="MobiDB-lite"/>
    </source>
</evidence>
<feature type="region of interest" description="Disordered" evidence="1">
    <location>
        <begin position="85"/>
        <end position="125"/>
    </location>
</feature>
<dbReference type="EMBL" id="VSRR010023361">
    <property type="protein sequence ID" value="MPC65424.1"/>
    <property type="molecule type" value="Genomic_DNA"/>
</dbReference>
<accession>A0A5B7H9D6</accession>
<gene>
    <name evidence="2" type="ORF">E2C01_059558</name>
</gene>
<dbReference type="AlphaFoldDB" id="A0A5B7H9D6"/>
<comment type="caution">
    <text evidence="2">The sequence shown here is derived from an EMBL/GenBank/DDBJ whole genome shotgun (WGS) entry which is preliminary data.</text>
</comment>
<proteinExistence type="predicted"/>
<evidence type="ECO:0000313" key="3">
    <source>
        <dbReference type="Proteomes" id="UP000324222"/>
    </source>
</evidence>
<keyword evidence="3" id="KW-1185">Reference proteome</keyword>
<feature type="compositionally biased region" description="Pro residues" evidence="1">
    <location>
        <begin position="101"/>
        <end position="125"/>
    </location>
</feature>
<dbReference type="Proteomes" id="UP000324222">
    <property type="component" value="Unassembled WGS sequence"/>
</dbReference>
<protein>
    <submittedName>
        <fullName evidence="2">Uncharacterized protein</fullName>
    </submittedName>
</protein>
<dbReference type="OrthoDB" id="194358at2759"/>
<sequence>MTARCCSQFLSTPTLRPSIFLSLHHQQTVSCHLLDQMYVSTSLPLLTPADLHRPDVTGIAYTCGGPTVYSPYTWLGTKVTVRRPTPALSLPKNNAHKGESPPTPPTRTLPPSPSPSSSLPPSPLH</sequence>
<name>A0A5B7H9D6_PORTR</name>
<evidence type="ECO:0000313" key="2">
    <source>
        <dbReference type="EMBL" id="MPC65424.1"/>
    </source>
</evidence>
<organism evidence="2 3">
    <name type="scientific">Portunus trituberculatus</name>
    <name type="common">Swimming crab</name>
    <name type="synonym">Neptunus trituberculatus</name>
    <dbReference type="NCBI Taxonomy" id="210409"/>
    <lineage>
        <taxon>Eukaryota</taxon>
        <taxon>Metazoa</taxon>
        <taxon>Ecdysozoa</taxon>
        <taxon>Arthropoda</taxon>
        <taxon>Crustacea</taxon>
        <taxon>Multicrustacea</taxon>
        <taxon>Malacostraca</taxon>
        <taxon>Eumalacostraca</taxon>
        <taxon>Eucarida</taxon>
        <taxon>Decapoda</taxon>
        <taxon>Pleocyemata</taxon>
        <taxon>Brachyura</taxon>
        <taxon>Eubrachyura</taxon>
        <taxon>Portunoidea</taxon>
        <taxon>Portunidae</taxon>
        <taxon>Portuninae</taxon>
        <taxon>Portunus</taxon>
    </lineage>
</organism>